<comment type="caution">
    <text evidence="3">The sequence shown here is derived from an EMBL/GenBank/DDBJ whole genome shotgun (WGS) entry which is preliminary data.</text>
</comment>
<dbReference type="SUPFAM" id="SSF56112">
    <property type="entry name" value="Protein kinase-like (PK-like)"/>
    <property type="match status" value="1"/>
</dbReference>
<dbReference type="PANTHER" id="PTHR24345">
    <property type="entry name" value="SERINE/THREONINE-PROTEIN KINASE PLK"/>
    <property type="match status" value="1"/>
</dbReference>
<dbReference type="EMBL" id="CAJVPY010006924">
    <property type="protein sequence ID" value="CAG8671891.1"/>
    <property type="molecule type" value="Genomic_DNA"/>
</dbReference>
<keyword evidence="4" id="KW-1185">Reference proteome</keyword>
<dbReference type="GO" id="GO:0005524">
    <property type="term" value="F:ATP binding"/>
    <property type="evidence" value="ECO:0007669"/>
    <property type="project" value="UniProtKB-UniRule"/>
</dbReference>
<evidence type="ECO:0000313" key="3">
    <source>
        <dbReference type="EMBL" id="CAG8671891.1"/>
    </source>
</evidence>
<dbReference type="InterPro" id="IPR017441">
    <property type="entry name" value="Protein_kinase_ATP_BS"/>
</dbReference>
<dbReference type="InterPro" id="IPR000719">
    <property type="entry name" value="Prot_kinase_dom"/>
</dbReference>
<dbReference type="Proteomes" id="UP000789405">
    <property type="component" value="Unassembled WGS sequence"/>
</dbReference>
<evidence type="ECO:0000259" key="2">
    <source>
        <dbReference type="PROSITE" id="PS50011"/>
    </source>
</evidence>
<keyword evidence="1" id="KW-0067">ATP-binding</keyword>
<feature type="binding site" evidence="1">
    <location>
        <position position="70"/>
    </location>
    <ligand>
        <name>ATP</name>
        <dbReference type="ChEBI" id="CHEBI:30616"/>
    </ligand>
</feature>
<evidence type="ECO:0000256" key="1">
    <source>
        <dbReference type="PROSITE-ProRule" id="PRU10141"/>
    </source>
</evidence>
<protein>
    <submittedName>
        <fullName evidence="3">8640_t:CDS:1</fullName>
    </submittedName>
</protein>
<evidence type="ECO:0000313" key="4">
    <source>
        <dbReference type="Proteomes" id="UP000789405"/>
    </source>
</evidence>
<dbReference type="AlphaFoldDB" id="A0A9N9EDB4"/>
<dbReference type="PROSITE" id="PS50011">
    <property type="entry name" value="PROTEIN_KINASE_DOM"/>
    <property type="match status" value="1"/>
</dbReference>
<gene>
    <name evidence="3" type="ORF">DERYTH_LOCUS11289</name>
</gene>
<organism evidence="3 4">
    <name type="scientific">Dentiscutata erythropus</name>
    <dbReference type="NCBI Taxonomy" id="1348616"/>
    <lineage>
        <taxon>Eukaryota</taxon>
        <taxon>Fungi</taxon>
        <taxon>Fungi incertae sedis</taxon>
        <taxon>Mucoromycota</taxon>
        <taxon>Glomeromycotina</taxon>
        <taxon>Glomeromycetes</taxon>
        <taxon>Diversisporales</taxon>
        <taxon>Gigasporaceae</taxon>
        <taxon>Dentiscutata</taxon>
    </lineage>
</organism>
<dbReference type="PROSITE" id="PS00107">
    <property type="entry name" value="PROTEIN_KINASE_ATP"/>
    <property type="match status" value="1"/>
</dbReference>
<keyword evidence="1" id="KW-0547">Nucleotide-binding</keyword>
<dbReference type="InterPro" id="IPR011009">
    <property type="entry name" value="Kinase-like_dom_sf"/>
</dbReference>
<name>A0A9N9EDB4_9GLOM</name>
<dbReference type="Gene3D" id="1.10.510.10">
    <property type="entry name" value="Transferase(Phosphotransferase) domain 1"/>
    <property type="match status" value="1"/>
</dbReference>
<dbReference type="GO" id="GO:0004672">
    <property type="term" value="F:protein kinase activity"/>
    <property type="evidence" value="ECO:0007669"/>
    <property type="project" value="InterPro"/>
</dbReference>
<feature type="domain" description="Protein kinase" evidence="2">
    <location>
        <begin position="43"/>
        <end position="302"/>
    </location>
</feature>
<dbReference type="GO" id="GO:0005634">
    <property type="term" value="C:nucleus"/>
    <property type="evidence" value="ECO:0007669"/>
    <property type="project" value="TreeGrafter"/>
</dbReference>
<proteinExistence type="predicted"/>
<dbReference type="Pfam" id="PF00069">
    <property type="entry name" value="Pkinase"/>
    <property type="match status" value="1"/>
</dbReference>
<sequence>MSSEDNNDKGHLQIPQKTLSEYSEELERSLIKYKIDNFDYPKFNNKKIIGKGASAIIYSATFGGKTYALKSLDNYLHFDEKSFKKLIREINILGSVNHSNVIRFFGTSRNHETGNFMLVLQFADNGNLRDHLKKKQKNGIYEISCAEVFDIATQIASGLKYLHDKDIIHRDLRPTLKEILNVLKKLSKEISAENITNYVEHVKLYNEQITSKGEYEPITKHYLLIEKIIKEFSVDVYDYNEFRFNESGSGQSETAYSKSLGEKTILNNLKVDSNVNEATVRQYIQEVIINFNIYHICSMETF</sequence>
<dbReference type="OrthoDB" id="2441994at2759"/>
<accession>A0A9N9EDB4</accession>
<reference evidence="3" key="1">
    <citation type="submission" date="2021-06" db="EMBL/GenBank/DDBJ databases">
        <authorList>
            <person name="Kallberg Y."/>
            <person name="Tangrot J."/>
            <person name="Rosling A."/>
        </authorList>
    </citation>
    <scope>NUCLEOTIDE SEQUENCE</scope>
    <source>
        <strain evidence="3">MA453B</strain>
    </source>
</reference>